<comment type="caution">
    <text evidence="2">The sequence shown here is derived from an EMBL/GenBank/DDBJ whole genome shotgun (WGS) entry which is preliminary data.</text>
</comment>
<organism evidence="2 3">
    <name type="scientific">Gluconobacter vitians</name>
    <dbReference type="NCBI Taxonomy" id="2728102"/>
    <lineage>
        <taxon>Bacteria</taxon>
        <taxon>Pseudomonadati</taxon>
        <taxon>Pseudomonadota</taxon>
        <taxon>Alphaproteobacteria</taxon>
        <taxon>Acetobacterales</taxon>
        <taxon>Acetobacteraceae</taxon>
        <taxon>Gluconobacter</taxon>
    </lineage>
</organism>
<protein>
    <recommendedName>
        <fullName evidence="1">Bacterial CdiA-CT RNAse A domain-containing protein</fullName>
    </recommendedName>
</protein>
<dbReference type="Proteomes" id="UP000623107">
    <property type="component" value="Unassembled WGS sequence"/>
</dbReference>
<accession>A0ABR9Y9G0</accession>
<keyword evidence="3" id="KW-1185">Reference proteome</keyword>
<dbReference type="EMBL" id="JABCQG010000063">
    <property type="protein sequence ID" value="MBF0860480.1"/>
    <property type="molecule type" value="Genomic_DNA"/>
</dbReference>
<evidence type="ECO:0000313" key="3">
    <source>
        <dbReference type="Proteomes" id="UP000623107"/>
    </source>
</evidence>
<gene>
    <name evidence="2" type="ORF">HKD24_15015</name>
</gene>
<dbReference type="Pfam" id="PF18431">
    <property type="entry name" value="RNAse_A_bac"/>
    <property type="match status" value="1"/>
</dbReference>
<dbReference type="RefSeq" id="WP_194260954.1">
    <property type="nucleotide sequence ID" value="NZ_JABCQG010000063.1"/>
</dbReference>
<evidence type="ECO:0000259" key="1">
    <source>
        <dbReference type="Pfam" id="PF18431"/>
    </source>
</evidence>
<feature type="domain" description="Bacterial CdiA-CT RNAse A" evidence="1">
    <location>
        <begin position="205"/>
        <end position="313"/>
    </location>
</feature>
<proteinExistence type="predicted"/>
<dbReference type="InterPro" id="IPR041436">
    <property type="entry name" value="RNAse_A_bac"/>
</dbReference>
<reference evidence="2" key="1">
    <citation type="submission" date="2020-04" db="EMBL/GenBank/DDBJ databases">
        <authorList>
            <person name="Sombolestani A."/>
        </authorList>
    </citation>
    <scope>NUCLEOTIDE SEQUENCE</scope>
    <source>
        <strain evidence="2">LMG 31484</strain>
    </source>
</reference>
<reference evidence="2" key="2">
    <citation type="submission" date="2020-11" db="EMBL/GenBank/DDBJ databases">
        <title>Description of novel Gluconobacter species.</title>
        <authorList>
            <person name="Cleenwerck I."/>
            <person name="Cnockaert M."/>
            <person name="Borremans W."/>
            <person name="Wieme A.D."/>
            <person name="De Vuyst L."/>
            <person name="Vandamme P."/>
        </authorList>
    </citation>
    <scope>NUCLEOTIDE SEQUENCE</scope>
    <source>
        <strain evidence="2">LMG 31484</strain>
    </source>
</reference>
<evidence type="ECO:0000313" key="2">
    <source>
        <dbReference type="EMBL" id="MBF0860480.1"/>
    </source>
</evidence>
<name>A0ABR9Y9G0_9PROT</name>
<sequence>MPDTDQHPALTFVMSAHHLLDVVRQHLPSQETVIRLDGLARTGFGAAEVATGAALFADPDPIFSKIGGAALIAHGVDTIEAGNRAWTTGRATPTMTERAARAAALMAHASPIVVDVVGATADAIVPASMLHMVGEFAATRAIRVASADVRYLTFDHGDIFPEHFHQPAPEFGRPANQNLSRLPHRRDSLDLDHHEAPPHNRKAGGHVLSKHVNPTKEYVERRLNKERRPVVSFFTSKHEAEQTIHRVLQDNARQIDEWLKTAGPGEQIDIASNISGRGTVVIHQADRVQREARRAEVRIKNTEHNGMVYHVFTVKLHAQ</sequence>